<name>A0A167AHQ0_9BACL</name>
<evidence type="ECO:0000313" key="1">
    <source>
        <dbReference type="EMBL" id="OAB71036.1"/>
    </source>
</evidence>
<dbReference type="AlphaFoldDB" id="A0A167AHQ0"/>
<gene>
    <name evidence="1" type="ORF">PNBC_20975</name>
</gene>
<evidence type="ECO:0008006" key="3">
    <source>
        <dbReference type="Google" id="ProtNLM"/>
    </source>
</evidence>
<dbReference type="Proteomes" id="UP000077134">
    <property type="component" value="Unassembled WGS sequence"/>
</dbReference>
<reference evidence="1 2" key="1">
    <citation type="submission" date="2016-02" db="EMBL/GenBank/DDBJ databases">
        <title>Paenibacillus sp. LPB0068, isolated from Crassostrea gigas.</title>
        <authorList>
            <person name="Shin S.-K."/>
            <person name="Yi H."/>
        </authorList>
    </citation>
    <scope>NUCLEOTIDE SEQUENCE [LARGE SCALE GENOMIC DNA]</scope>
    <source>
        <strain evidence="1 2">LPB0068</strain>
    </source>
</reference>
<organism evidence="1 2">
    <name type="scientific">Paenibacillus crassostreae</name>
    <dbReference type="NCBI Taxonomy" id="1763538"/>
    <lineage>
        <taxon>Bacteria</taxon>
        <taxon>Bacillati</taxon>
        <taxon>Bacillota</taxon>
        <taxon>Bacilli</taxon>
        <taxon>Bacillales</taxon>
        <taxon>Paenibacillaceae</taxon>
        <taxon>Paenibacillus</taxon>
    </lineage>
</organism>
<sequence>MKPNIHDWANLTLNAHLYIREVRGVKVNSKRRPIFLMELGDNTIGFLSDLDLPMFSYVVYGFEIENNTSKVILTGNLIAKGIYEHRFQYRVDFHNAKENQLYNKSLLKKMLIHLDYFLTSKHKQTIHKHKYINVFF</sequence>
<protein>
    <recommendedName>
        <fullName evidence="3">PilZ domain-containing protein</fullName>
    </recommendedName>
</protein>
<accession>A0A167AHQ0</accession>
<dbReference type="EMBL" id="LSFN01000044">
    <property type="protein sequence ID" value="OAB71036.1"/>
    <property type="molecule type" value="Genomic_DNA"/>
</dbReference>
<evidence type="ECO:0000313" key="2">
    <source>
        <dbReference type="Proteomes" id="UP000077134"/>
    </source>
</evidence>
<keyword evidence="2" id="KW-1185">Reference proteome</keyword>
<dbReference type="STRING" id="1763538.LPB68_08825"/>
<dbReference type="OrthoDB" id="2662006at2"/>
<comment type="caution">
    <text evidence="1">The sequence shown here is derived from an EMBL/GenBank/DDBJ whole genome shotgun (WGS) entry which is preliminary data.</text>
</comment>
<dbReference type="KEGG" id="pcx:LPB68_08825"/>
<dbReference type="RefSeq" id="WP_068661382.1">
    <property type="nucleotide sequence ID" value="NZ_CP017770.1"/>
</dbReference>
<proteinExistence type="predicted"/>